<dbReference type="STRING" id="42256.RradSPS_1830"/>
<dbReference type="InterPro" id="IPR023210">
    <property type="entry name" value="NADP_OxRdtase_dom"/>
</dbReference>
<dbReference type="CDD" id="cd19102">
    <property type="entry name" value="AKR_unchar"/>
    <property type="match status" value="1"/>
</dbReference>
<evidence type="ECO:0000313" key="5">
    <source>
        <dbReference type="Proteomes" id="UP000025229"/>
    </source>
</evidence>
<dbReference type="SUPFAM" id="SSF51430">
    <property type="entry name" value="NAD(P)-linked oxidoreductase"/>
    <property type="match status" value="1"/>
</dbReference>
<dbReference type="PROSITE" id="PS00062">
    <property type="entry name" value="ALDOKETO_REDUCTASE_2"/>
    <property type="match status" value="1"/>
</dbReference>
<proteinExistence type="predicted"/>
<dbReference type="PANTHER" id="PTHR43364">
    <property type="entry name" value="NADH-SPECIFIC METHYLGLYOXAL REDUCTASE-RELATED"/>
    <property type="match status" value="1"/>
</dbReference>
<dbReference type="Proteomes" id="UP000025229">
    <property type="component" value="Chromosome"/>
</dbReference>
<evidence type="ECO:0000259" key="2">
    <source>
        <dbReference type="Pfam" id="PF00248"/>
    </source>
</evidence>
<dbReference type="InterPro" id="IPR018170">
    <property type="entry name" value="Aldo/ket_reductase_CS"/>
</dbReference>
<dbReference type="InterPro" id="IPR050523">
    <property type="entry name" value="AKR_Detox_Biosynth"/>
</dbReference>
<dbReference type="PANTHER" id="PTHR43364:SF4">
    <property type="entry name" value="NAD(P)-LINKED OXIDOREDUCTASE SUPERFAMILY PROTEIN"/>
    <property type="match status" value="1"/>
</dbReference>
<dbReference type="EMBL" id="CP007514">
    <property type="protein sequence ID" value="AHY47113.1"/>
    <property type="molecule type" value="Genomic_DNA"/>
</dbReference>
<dbReference type="PATRIC" id="fig|42256.3.peg.1858"/>
<reference evidence="3 5" key="1">
    <citation type="submission" date="2014-03" db="EMBL/GenBank/DDBJ databases">
        <title>Complete genome sequence of the Radio-Resistant Rubrobacter radiotolerans RSPS-4.</title>
        <authorList>
            <person name="Egas C.C."/>
            <person name="Barroso C.C."/>
            <person name="Froufe H.J.C."/>
            <person name="Pacheco J.J."/>
            <person name="Albuquerque L.L."/>
            <person name="da Costa M.M.S."/>
        </authorList>
    </citation>
    <scope>NUCLEOTIDE SEQUENCE [LARGE SCALE GENOMIC DNA]</scope>
    <source>
        <strain evidence="3 5">RSPS-4</strain>
    </source>
</reference>
<dbReference type="Proteomes" id="UP001281130">
    <property type="component" value="Unassembled WGS sequence"/>
</dbReference>
<keyword evidence="5" id="KW-1185">Reference proteome</keyword>
<dbReference type="AlphaFoldDB" id="A0A023X459"/>
<organism evidence="3 5">
    <name type="scientific">Rubrobacter radiotolerans</name>
    <name type="common">Arthrobacter radiotolerans</name>
    <dbReference type="NCBI Taxonomy" id="42256"/>
    <lineage>
        <taxon>Bacteria</taxon>
        <taxon>Bacillati</taxon>
        <taxon>Actinomycetota</taxon>
        <taxon>Rubrobacteria</taxon>
        <taxon>Rubrobacterales</taxon>
        <taxon>Rubrobacteraceae</taxon>
        <taxon>Rubrobacter</taxon>
    </lineage>
</organism>
<dbReference type="eggNOG" id="COG0667">
    <property type="taxonomic scope" value="Bacteria"/>
</dbReference>
<dbReference type="Gene3D" id="3.20.20.100">
    <property type="entry name" value="NADP-dependent oxidoreductase domain"/>
    <property type="match status" value="1"/>
</dbReference>
<accession>A0A023X459</accession>
<keyword evidence="1" id="KW-0560">Oxidoreductase</keyword>
<evidence type="ECO:0000313" key="3">
    <source>
        <dbReference type="EMBL" id="AHY47113.1"/>
    </source>
</evidence>
<gene>
    <name evidence="3" type="ORF">RradSPS_1830</name>
    <name evidence="4" type="ORF">SIL72_10825</name>
</gene>
<feature type="domain" description="NADP-dependent oxidoreductase" evidence="2">
    <location>
        <begin position="19"/>
        <end position="317"/>
    </location>
</feature>
<evidence type="ECO:0000256" key="1">
    <source>
        <dbReference type="ARBA" id="ARBA00023002"/>
    </source>
</evidence>
<dbReference type="EMBL" id="JAWXXX010000001">
    <property type="protein sequence ID" value="MDX5894518.1"/>
    <property type="molecule type" value="Genomic_DNA"/>
</dbReference>
<dbReference type="GO" id="GO:0016491">
    <property type="term" value="F:oxidoreductase activity"/>
    <property type="evidence" value="ECO:0007669"/>
    <property type="project" value="UniProtKB-KW"/>
</dbReference>
<dbReference type="InterPro" id="IPR036812">
    <property type="entry name" value="NAD(P)_OxRdtase_dom_sf"/>
</dbReference>
<dbReference type="InterPro" id="IPR020471">
    <property type="entry name" value="AKR"/>
</dbReference>
<sequence length="321" mass="35861">MALPRARFGKTEMEITKVGFGSWAIGGGGWGGAWGAQDDREALDAILRAVEVGINWIDTAAVYGTGHSEELVAEALGSVPEADRPYVFTKCSLKWDENRDIVNVLKKDSVKRECEDSLRRLRAEVIDLYQIHWPRPEEDIEEGWEALAELKEEGKVRHIGVSNFSVEQLERIRHIAPVETLQPPYNMLNRGVEDGILPYCQKNDIGVIVYSPMRSGLLTGKMTRERVENMPDDDWRRNSDDFNEPKLSRNLKLVEILEEVGAEHDASPGEVAIAWTLRRPEVTAAIVGGRRPDQVDGIIGAADLALSDEELRRIEEAIPAG</sequence>
<dbReference type="HOGENOM" id="CLU_023205_2_3_11"/>
<dbReference type="Pfam" id="PF00248">
    <property type="entry name" value="Aldo_ket_red"/>
    <property type="match status" value="1"/>
</dbReference>
<dbReference type="GO" id="GO:0005829">
    <property type="term" value="C:cytosol"/>
    <property type="evidence" value="ECO:0007669"/>
    <property type="project" value="TreeGrafter"/>
</dbReference>
<name>A0A023X459_RUBRA</name>
<reference evidence="4" key="2">
    <citation type="submission" date="2023-11" db="EMBL/GenBank/DDBJ databases">
        <title>MicrobeMod: A computational toolkit for identifying prokaryotic methylation and restriction-modification with nanopore sequencing.</title>
        <authorList>
            <person name="Crits-Christoph A."/>
            <person name="Kang S.C."/>
            <person name="Lee H."/>
            <person name="Ostrov N."/>
        </authorList>
    </citation>
    <scope>NUCLEOTIDE SEQUENCE</scope>
    <source>
        <strain evidence="4">ATCC 51242</strain>
    </source>
</reference>
<protein>
    <submittedName>
        <fullName evidence="4">Aldo/keto reductase</fullName>
    </submittedName>
    <submittedName>
        <fullName evidence="3">Putative oxidoreductases (Related to aryl-alcohol dehydrogenases)</fullName>
    </submittedName>
</protein>
<dbReference type="PRINTS" id="PR00069">
    <property type="entry name" value="ALDKETRDTASE"/>
</dbReference>
<dbReference type="KEGG" id="rrd:RradSPS_1830"/>
<evidence type="ECO:0000313" key="4">
    <source>
        <dbReference type="EMBL" id="MDX5894518.1"/>
    </source>
</evidence>